<dbReference type="GO" id="GO:0030175">
    <property type="term" value="C:filopodium"/>
    <property type="evidence" value="ECO:0007669"/>
    <property type="project" value="UniProtKB-SubCell"/>
</dbReference>
<evidence type="ECO:0000256" key="5">
    <source>
        <dbReference type="ARBA" id="ARBA00016876"/>
    </source>
</evidence>
<dbReference type="InterPro" id="IPR001478">
    <property type="entry name" value="PDZ"/>
</dbReference>
<protein>
    <recommendedName>
        <fullName evidence="5">Na(+)/H(+) exchange regulatory cofactor NHE-RF1</fullName>
    </recommendedName>
    <alternativeName>
        <fullName evidence="12">Ezrin-radixin-moesin-binding phosphoprotein 50</fullName>
    </alternativeName>
    <alternativeName>
        <fullName evidence="11">Regulatory cofactor of Na(+)/H(+) exchanger</fullName>
    </alternativeName>
    <alternativeName>
        <fullName evidence="10">Sodium-hydrogen exchanger regulatory factor 1</fullName>
    </alternativeName>
    <alternativeName>
        <fullName evidence="13">Solute carrier family 9 isoform A3 regulatory factor 1</fullName>
    </alternativeName>
</protein>
<reference evidence="16" key="1">
    <citation type="submission" date="2021-04" db="EMBL/GenBank/DDBJ databases">
        <authorList>
            <consortium name="Wellcome Sanger Institute Data Sharing"/>
        </authorList>
    </citation>
    <scope>NUCLEOTIDE SEQUENCE [LARGE SCALE GENOMIC DNA]</scope>
</reference>
<dbReference type="CDD" id="cd06768">
    <property type="entry name" value="PDZ_NHERF-like"/>
    <property type="match status" value="2"/>
</dbReference>
<dbReference type="InterPro" id="IPR036034">
    <property type="entry name" value="PDZ_sf"/>
</dbReference>
<feature type="compositionally biased region" description="Acidic residues" evidence="14">
    <location>
        <begin position="121"/>
        <end position="133"/>
    </location>
</feature>
<dbReference type="FunFam" id="2.30.42.10:FF:000068">
    <property type="entry name" value="Na(+)/H(+) exchange regulatory cofactor NHE-RF"/>
    <property type="match status" value="2"/>
</dbReference>
<dbReference type="GO" id="GO:0005902">
    <property type="term" value="C:microvillus"/>
    <property type="evidence" value="ECO:0007669"/>
    <property type="project" value="UniProtKB-SubCell"/>
</dbReference>
<dbReference type="InParanoid" id="A0A665V6F7"/>
<dbReference type="PANTHER" id="PTHR14191">
    <property type="entry name" value="PDZ DOMAIN CONTAINING PROTEIN"/>
    <property type="match status" value="1"/>
</dbReference>
<evidence type="ECO:0000256" key="13">
    <source>
        <dbReference type="ARBA" id="ARBA00033293"/>
    </source>
</evidence>
<evidence type="ECO:0000256" key="12">
    <source>
        <dbReference type="ARBA" id="ARBA00032844"/>
    </source>
</evidence>
<dbReference type="PROSITE" id="PS50106">
    <property type="entry name" value="PDZ"/>
    <property type="match status" value="2"/>
</dbReference>
<dbReference type="InterPro" id="IPR015098">
    <property type="entry name" value="EBP50_C"/>
</dbReference>
<evidence type="ECO:0000256" key="4">
    <source>
        <dbReference type="ARBA" id="ARBA00004486"/>
    </source>
</evidence>
<dbReference type="OMA" id="KHNMKCL"/>
<dbReference type="GO" id="GO:0012505">
    <property type="term" value="C:endomembrane system"/>
    <property type="evidence" value="ECO:0007669"/>
    <property type="project" value="UniProtKB-SubCell"/>
</dbReference>
<dbReference type="GO" id="GO:0016055">
    <property type="term" value="P:Wnt signaling pathway"/>
    <property type="evidence" value="ECO:0007669"/>
    <property type="project" value="UniProtKB-KW"/>
</dbReference>
<dbReference type="Pfam" id="PF09007">
    <property type="entry name" value="EBP50_C"/>
    <property type="match status" value="1"/>
</dbReference>
<dbReference type="GO" id="GO:0005102">
    <property type="term" value="F:signaling receptor binding"/>
    <property type="evidence" value="ECO:0007669"/>
    <property type="project" value="TreeGrafter"/>
</dbReference>
<feature type="compositionally biased region" description="Basic and acidic residues" evidence="14">
    <location>
        <begin position="388"/>
        <end position="398"/>
    </location>
</feature>
<evidence type="ECO:0000256" key="3">
    <source>
        <dbReference type="ARBA" id="ARBA00004466"/>
    </source>
</evidence>
<dbReference type="GO" id="GO:0072659">
    <property type="term" value="P:protein localization to plasma membrane"/>
    <property type="evidence" value="ECO:0007669"/>
    <property type="project" value="TreeGrafter"/>
</dbReference>
<keyword evidence="6" id="KW-0879">Wnt signaling pathway</keyword>
<reference evidence="16" key="3">
    <citation type="submission" date="2025-09" db="UniProtKB">
        <authorList>
            <consortium name="Ensembl"/>
        </authorList>
    </citation>
    <scope>IDENTIFICATION</scope>
</reference>
<evidence type="ECO:0000313" key="17">
    <source>
        <dbReference type="Proteomes" id="UP000472264"/>
    </source>
</evidence>
<evidence type="ECO:0000256" key="1">
    <source>
        <dbReference type="ARBA" id="ARBA00004105"/>
    </source>
</evidence>
<evidence type="ECO:0000256" key="10">
    <source>
        <dbReference type="ARBA" id="ARBA00030310"/>
    </source>
</evidence>
<dbReference type="PANTHER" id="PTHR14191:SF7">
    <property type="entry name" value="NA(+)_H(+) EXCHANGE REGULATORY COFACTOR NHE-RF1"/>
    <property type="match status" value="1"/>
</dbReference>
<dbReference type="Pfam" id="PF00595">
    <property type="entry name" value="PDZ"/>
    <property type="match status" value="2"/>
</dbReference>
<evidence type="ECO:0000256" key="9">
    <source>
        <dbReference type="ARBA" id="ARBA00023273"/>
    </source>
</evidence>
<evidence type="ECO:0000256" key="11">
    <source>
        <dbReference type="ARBA" id="ARBA00032825"/>
    </source>
</evidence>
<dbReference type="SMART" id="SM00228">
    <property type="entry name" value="PDZ"/>
    <property type="match status" value="2"/>
</dbReference>
<evidence type="ECO:0000256" key="8">
    <source>
        <dbReference type="ARBA" id="ARBA00023136"/>
    </source>
</evidence>
<evidence type="ECO:0000256" key="7">
    <source>
        <dbReference type="ARBA" id="ARBA00022737"/>
    </source>
</evidence>
<keyword evidence="7" id="KW-0677">Repeat</keyword>
<comment type="subcellular location">
    <subcellularLocation>
        <location evidence="4">Cell projection</location>
        <location evidence="4">Filopodium</location>
    </subcellularLocation>
    <subcellularLocation>
        <location evidence="1">Cell projection</location>
        <location evidence="1">Microvillus</location>
    </subcellularLocation>
    <subcellularLocation>
        <location evidence="3">Cell projection</location>
        <location evidence="3">Ruffle</location>
    </subcellularLocation>
    <subcellularLocation>
        <location evidence="2">Endomembrane system</location>
        <topology evidence="2">Peripheral membrane protein</topology>
    </subcellularLocation>
</comment>
<name>A0A665V6F7_ECHNA</name>
<feature type="compositionally biased region" description="Low complexity" evidence="14">
    <location>
        <begin position="333"/>
        <end position="352"/>
    </location>
</feature>
<dbReference type="SUPFAM" id="SSF50156">
    <property type="entry name" value="PDZ domain-like"/>
    <property type="match status" value="2"/>
</dbReference>
<feature type="domain" description="PDZ" evidence="15">
    <location>
        <begin position="12"/>
        <end position="92"/>
    </location>
</feature>
<gene>
    <name evidence="16" type="primary">nherf1b</name>
</gene>
<dbReference type="Ensembl" id="ENSENLT00000027668.1">
    <property type="protein sequence ID" value="ENSENLP00000026842.1"/>
    <property type="gene ID" value="ENSENLG00000012071.1"/>
</dbReference>
<keyword evidence="17" id="KW-1185">Reference proteome</keyword>
<evidence type="ECO:0000256" key="14">
    <source>
        <dbReference type="SAM" id="MobiDB-lite"/>
    </source>
</evidence>
<reference evidence="16" key="2">
    <citation type="submission" date="2025-08" db="UniProtKB">
        <authorList>
            <consortium name="Ensembl"/>
        </authorList>
    </citation>
    <scope>IDENTIFICATION</scope>
</reference>
<accession>A0A665V6F7</accession>
<evidence type="ECO:0000256" key="2">
    <source>
        <dbReference type="ARBA" id="ARBA00004184"/>
    </source>
</evidence>
<feature type="region of interest" description="Disordered" evidence="14">
    <location>
        <begin position="321"/>
        <end position="354"/>
    </location>
</feature>
<evidence type="ECO:0000256" key="6">
    <source>
        <dbReference type="ARBA" id="ARBA00022687"/>
    </source>
</evidence>
<feature type="compositionally biased region" description="Basic and acidic residues" evidence="14">
    <location>
        <begin position="321"/>
        <end position="332"/>
    </location>
</feature>
<feature type="domain" description="PDZ" evidence="15">
    <location>
        <begin position="205"/>
        <end position="285"/>
    </location>
</feature>
<dbReference type="AlphaFoldDB" id="A0A665V6F7"/>
<dbReference type="OrthoDB" id="10007415at2759"/>
<keyword evidence="9" id="KW-0966">Cell projection</keyword>
<evidence type="ECO:0000259" key="15">
    <source>
        <dbReference type="PROSITE" id="PS50106"/>
    </source>
</evidence>
<feature type="region of interest" description="Disordered" evidence="14">
    <location>
        <begin position="121"/>
        <end position="180"/>
    </location>
</feature>
<dbReference type="Gene3D" id="2.30.42.10">
    <property type="match status" value="2"/>
</dbReference>
<dbReference type="Proteomes" id="UP000472264">
    <property type="component" value="Chromosome 8"/>
</dbReference>
<evidence type="ECO:0000313" key="16">
    <source>
        <dbReference type="Ensembl" id="ENSENLP00000026842.1"/>
    </source>
</evidence>
<keyword evidence="8" id="KW-0472">Membrane</keyword>
<dbReference type="GO" id="GO:0043495">
    <property type="term" value="F:protein-membrane adaptor activity"/>
    <property type="evidence" value="ECO:0007669"/>
    <property type="project" value="TreeGrafter"/>
</dbReference>
<dbReference type="GO" id="GO:0016324">
    <property type="term" value="C:apical plasma membrane"/>
    <property type="evidence" value="ECO:0007669"/>
    <property type="project" value="TreeGrafter"/>
</dbReference>
<sequence length="398" mass="44123">MPSKSQYLRPRLCALEKGDNGYGFHLHGEKGKTGQFIRLVESDSPAETSGLRAGDRLVFVNGEDVESESHQQVVSRIRATAGRLELIVVDPDTEQLLKKHNMKCLKEYVTDGVPLPFDEEEEEEVKEFTEVDGTENGVERLPRRDEPEEVEVEVAGQQHRQEEEEERTPRESTPVPESNGDIHQHIEKKLSVNSEEVCTQLRPRLCVIQRGSNGYGFNLHSERARPGQYIRAVDEDSPAERAGLLAKDRIVQVNGMSVEGKTHSQVVAAIKAGGSETRLLVVDPNTDAFFKRCRVAPSSEHLTGPLPEPVINGGMEEKVNGRGAKTAERDSKLSISPSPSNASSNTSLTTPPEGLFSEAIPALNLSLQQVKELAHQKRSNKRAPPMDWTKKNELFSNL</sequence>
<dbReference type="PIRSF" id="PIRSF037866">
    <property type="entry name" value="EBP50"/>
    <property type="match status" value="1"/>
</dbReference>
<feature type="compositionally biased region" description="Basic and acidic residues" evidence="14">
    <location>
        <begin position="159"/>
        <end position="170"/>
    </location>
</feature>
<organism evidence="16 17">
    <name type="scientific">Echeneis naucrates</name>
    <name type="common">Live sharksucker</name>
    <dbReference type="NCBI Taxonomy" id="173247"/>
    <lineage>
        <taxon>Eukaryota</taxon>
        <taxon>Metazoa</taxon>
        <taxon>Chordata</taxon>
        <taxon>Craniata</taxon>
        <taxon>Vertebrata</taxon>
        <taxon>Euteleostomi</taxon>
        <taxon>Actinopterygii</taxon>
        <taxon>Neopterygii</taxon>
        <taxon>Teleostei</taxon>
        <taxon>Neoteleostei</taxon>
        <taxon>Acanthomorphata</taxon>
        <taxon>Carangaria</taxon>
        <taxon>Carangiformes</taxon>
        <taxon>Echeneidae</taxon>
        <taxon>Echeneis</taxon>
    </lineage>
</organism>
<feature type="region of interest" description="Disordered" evidence="14">
    <location>
        <begin position="373"/>
        <end position="398"/>
    </location>
</feature>
<dbReference type="InterPro" id="IPR051067">
    <property type="entry name" value="NHER"/>
</dbReference>
<proteinExistence type="predicted"/>
<dbReference type="InterPro" id="IPR017300">
    <property type="entry name" value="NHERF-1/NHERF-2"/>
</dbReference>
<feature type="compositionally biased region" description="Basic and acidic residues" evidence="14">
    <location>
        <begin position="137"/>
        <end position="146"/>
    </location>
</feature>
<dbReference type="GO" id="GO:0001726">
    <property type="term" value="C:ruffle"/>
    <property type="evidence" value="ECO:0007669"/>
    <property type="project" value="UniProtKB-SubCell"/>
</dbReference>